<protein>
    <submittedName>
        <fullName evidence="1">Mannose-6-phosphate isomerase-like protein (Cupin superfamily)</fullName>
    </submittedName>
</protein>
<keyword evidence="1" id="KW-0413">Isomerase</keyword>
<name>A0A4R1QNF8_9FIRM</name>
<gene>
    <name evidence="1" type="ORF">EDD76_116107</name>
</gene>
<comment type="caution">
    <text evidence="1">The sequence shown here is derived from an EMBL/GenBank/DDBJ whole genome shotgun (WGS) entry which is preliminary data.</text>
</comment>
<evidence type="ECO:0000313" key="2">
    <source>
        <dbReference type="Proteomes" id="UP000295718"/>
    </source>
</evidence>
<dbReference type="STRING" id="1469948.GCA_000732725_03461"/>
<sequence length="148" mass="16370">MDFNTGESPGASGNMGETSSIFVTNLALEAINNNLFFATKWTSRNMQFALMSVPVGSETGLSINQNSDQFFYIEQGSALITMGNCENCLNFQSLLYSGFGAFVPAGIWYNVINMGPIDLKMFTVYAPAFHSYNAVFNTKDEWFTNKES</sequence>
<dbReference type="Proteomes" id="UP000295718">
    <property type="component" value="Unassembled WGS sequence"/>
</dbReference>
<dbReference type="OrthoDB" id="3231985at2"/>
<proteinExistence type="predicted"/>
<dbReference type="InterPro" id="IPR011051">
    <property type="entry name" value="RmlC_Cupin_sf"/>
</dbReference>
<dbReference type="PANTHER" id="PTHR43346">
    <property type="entry name" value="LIGAND BINDING DOMAIN PROTEIN, PUTATIVE (AFU_ORTHOLOGUE AFUA_6G14370)-RELATED"/>
    <property type="match status" value="1"/>
</dbReference>
<dbReference type="GO" id="GO:0016853">
    <property type="term" value="F:isomerase activity"/>
    <property type="evidence" value="ECO:0007669"/>
    <property type="project" value="UniProtKB-KW"/>
</dbReference>
<dbReference type="InterPro" id="IPR014710">
    <property type="entry name" value="RmlC-like_jellyroll"/>
</dbReference>
<dbReference type="RefSeq" id="WP_051869762.1">
    <property type="nucleotide sequence ID" value="NZ_JPNB01000002.1"/>
</dbReference>
<dbReference type="AlphaFoldDB" id="A0A4R1QNF8"/>
<dbReference type="PANTHER" id="PTHR43346:SF1">
    <property type="entry name" value="QUERCETIN 2,3-DIOXYGENASE-RELATED"/>
    <property type="match status" value="1"/>
</dbReference>
<keyword evidence="2" id="KW-1185">Reference proteome</keyword>
<evidence type="ECO:0000313" key="1">
    <source>
        <dbReference type="EMBL" id="TCL55266.1"/>
    </source>
</evidence>
<dbReference type="EMBL" id="SLUO01000016">
    <property type="protein sequence ID" value="TCL55266.1"/>
    <property type="molecule type" value="Genomic_DNA"/>
</dbReference>
<accession>A0A4R1QNF8</accession>
<dbReference type="SUPFAM" id="SSF51182">
    <property type="entry name" value="RmlC-like cupins"/>
    <property type="match status" value="1"/>
</dbReference>
<dbReference type="InterPro" id="IPR052538">
    <property type="entry name" value="Flavonoid_dioxygenase-like"/>
</dbReference>
<organism evidence="1 2">
    <name type="scientific">Kineothrix alysoides</name>
    <dbReference type="NCBI Taxonomy" id="1469948"/>
    <lineage>
        <taxon>Bacteria</taxon>
        <taxon>Bacillati</taxon>
        <taxon>Bacillota</taxon>
        <taxon>Clostridia</taxon>
        <taxon>Lachnospirales</taxon>
        <taxon>Lachnospiraceae</taxon>
        <taxon>Kineothrix</taxon>
    </lineage>
</organism>
<dbReference type="CDD" id="cd02223">
    <property type="entry name" value="cupin_Bh2720-like"/>
    <property type="match status" value="1"/>
</dbReference>
<dbReference type="Gene3D" id="2.60.120.10">
    <property type="entry name" value="Jelly Rolls"/>
    <property type="match status" value="1"/>
</dbReference>
<reference evidence="1 2" key="1">
    <citation type="submission" date="2019-03" db="EMBL/GenBank/DDBJ databases">
        <title>Genomic Encyclopedia of Type Strains, Phase IV (KMG-IV): sequencing the most valuable type-strain genomes for metagenomic binning, comparative biology and taxonomic classification.</title>
        <authorList>
            <person name="Goeker M."/>
        </authorList>
    </citation>
    <scope>NUCLEOTIDE SEQUENCE [LARGE SCALE GENOMIC DNA]</scope>
    <source>
        <strain evidence="1 2">DSM 100556</strain>
    </source>
</reference>